<dbReference type="RefSeq" id="WP_006443748.1">
    <property type="nucleotide sequence ID" value="NZ_CP036524.1"/>
</dbReference>
<dbReference type="OrthoDB" id="142950at2"/>
<organism evidence="2 3">
    <name type="scientific">[Clostridium] hylemonae DSM 15053</name>
    <dbReference type="NCBI Taxonomy" id="553973"/>
    <lineage>
        <taxon>Bacteria</taxon>
        <taxon>Bacillati</taxon>
        <taxon>Bacillota</taxon>
        <taxon>Clostridia</taxon>
        <taxon>Lachnospirales</taxon>
        <taxon>Lachnospiraceae</taxon>
    </lineage>
</organism>
<dbReference type="PROSITE" id="PS50887">
    <property type="entry name" value="GGDEF"/>
    <property type="match status" value="1"/>
</dbReference>
<evidence type="ECO:0000313" key="2">
    <source>
        <dbReference type="EMBL" id="EEG73442.1"/>
    </source>
</evidence>
<evidence type="ECO:0000259" key="1">
    <source>
        <dbReference type="PROSITE" id="PS50887"/>
    </source>
</evidence>
<keyword evidence="3" id="KW-1185">Reference proteome</keyword>
<dbReference type="EMBL" id="ABYI02000024">
    <property type="protein sequence ID" value="EEG73442.1"/>
    <property type="molecule type" value="Genomic_DNA"/>
</dbReference>
<name>C0C2T1_9FIRM</name>
<evidence type="ECO:0000313" key="3">
    <source>
        <dbReference type="Proteomes" id="UP000004893"/>
    </source>
</evidence>
<proteinExistence type="predicted"/>
<dbReference type="Proteomes" id="UP000004893">
    <property type="component" value="Unassembled WGS sequence"/>
</dbReference>
<gene>
    <name evidence="2" type="ORF">CLOHYLEM_06387</name>
</gene>
<feature type="domain" description="GGDEF" evidence="1">
    <location>
        <begin position="67"/>
        <end position="166"/>
    </location>
</feature>
<dbReference type="STRING" id="553973.CLOHYLEM_06387"/>
<protein>
    <recommendedName>
        <fullName evidence="1">GGDEF domain-containing protein</fullName>
    </recommendedName>
</protein>
<dbReference type="InterPro" id="IPR000160">
    <property type="entry name" value="GGDEF_dom"/>
</dbReference>
<dbReference type="AlphaFoldDB" id="C0C2T1"/>
<accession>C0C2T1</accession>
<sequence length="166" mass="19240">MEKDRITKTPELRRGECEDDAYVCSDMEIISRELAEEGEIKGAYLQDYMSFRQIYRFVARGLERSKDSAYILLLTLDDQENGSPVLPEDKEELMELLYQVIKSELRSGDAFTQYSSSQYLLMVLSTSGENAVKIGERIRQGFNKVVSYQFELKLNIDSYPMHKVNH</sequence>
<dbReference type="eggNOG" id="COG3629">
    <property type="taxonomic scope" value="Bacteria"/>
</dbReference>
<reference evidence="2" key="1">
    <citation type="submission" date="2009-02" db="EMBL/GenBank/DDBJ databases">
        <authorList>
            <person name="Fulton L."/>
            <person name="Clifton S."/>
            <person name="Fulton B."/>
            <person name="Xu J."/>
            <person name="Minx P."/>
            <person name="Pepin K.H."/>
            <person name="Johnson M."/>
            <person name="Bhonagiri V."/>
            <person name="Nash W.E."/>
            <person name="Mardis E.R."/>
            <person name="Wilson R.K."/>
        </authorList>
    </citation>
    <scope>NUCLEOTIDE SEQUENCE [LARGE SCALE GENOMIC DNA]</scope>
    <source>
        <strain evidence="2">DSM 15053</strain>
    </source>
</reference>
<dbReference type="HOGENOM" id="CLU_1738056_0_0_9"/>
<reference evidence="2" key="2">
    <citation type="submission" date="2013-06" db="EMBL/GenBank/DDBJ databases">
        <title>Draft genome sequence of Clostridium hylemonae (DSM 15053).</title>
        <authorList>
            <person name="Sudarsanam P."/>
            <person name="Ley R."/>
            <person name="Guruge J."/>
            <person name="Turnbaugh P.J."/>
            <person name="Mahowald M."/>
            <person name="Liep D."/>
            <person name="Gordon J."/>
        </authorList>
    </citation>
    <scope>NUCLEOTIDE SEQUENCE</scope>
    <source>
        <strain evidence="2">DSM 15053</strain>
    </source>
</reference>
<comment type="caution">
    <text evidence="2">The sequence shown here is derived from an EMBL/GenBank/DDBJ whole genome shotgun (WGS) entry which is preliminary data.</text>
</comment>